<dbReference type="EMBL" id="BMCP01000001">
    <property type="protein sequence ID" value="GGE32702.1"/>
    <property type="molecule type" value="Genomic_DNA"/>
</dbReference>
<keyword evidence="6" id="KW-1185">Reference proteome</keyword>
<evidence type="ECO:0000256" key="2">
    <source>
        <dbReference type="ARBA" id="ARBA00022695"/>
    </source>
</evidence>
<reference evidence="5" key="1">
    <citation type="journal article" date="2014" name="Int. J. Syst. Evol. Microbiol.">
        <title>Complete genome sequence of Corynebacterium casei LMG S-19264T (=DSM 44701T), isolated from a smear-ripened cheese.</title>
        <authorList>
            <consortium name="US DOE Joint Genome Institute (JGI-PGF)"/>
            <person name="Walter F."/>
            <person name="Albersmeier A."/>
            <person name="Kalinowski J."/>
            <person name="Ruckert C."/>
        </authorList>
    </citation>
    <scope>NUCLEOTIDE SEQUENCE</scope>
    <source>
        <strain evidence="5">CCM 7684</strain>
    </source>
</reference>
<dbReference type="AlphaFoldDB" id="A0A8J2VN21"/>
<dbReference type="InterPro" id="IPR025877">
    <property type="entry name" value="MobA-like_NTP_Trfase"/>
</dbReference>
<dbReference type="InterPro" id="IPR029044">
    <property type="entry name" value="Nucleotide-diphossugar_trans"/>
</dbReference>
<feature type="domain" description="MobA-like NTP transferase" evidence="4">
    <location>
        <begin position="11"/>
        <end position="136"/>
    </location>
</feature>
<dbReference type="SUPFAM" id="SSF53448">
    <property type="entry name" value="Nucleotide-diphospho-sugar transferases"/>
    <property type="match status" value="1"/>
</dbReference>
<accession>A0A8J2VN21</accession>
<dbReference type="GO" id="GO:0016779">
    <property type="term" value="F:nucleotidyltransferase activity"/>
    <property type="evidence" value="ECO:0007669"/>
    <property type="project" value="UniProtKB-KW"/>
</dbReference>
<dbReference type="PANTHER" id="PTHR43584">
    <property type="entry name" value="NUCLEOTIDYL TRANSFERASE"/>
    <property type="match status" value="1"/>
</dbReference>
<sequence>MNVKSSIRRAFVPAAGLGTRMHPITTTRPKALVEVAGRSLLDHALDRLSAAGVEEAVVNVHHFADMVEGHLKGRKAPKIIISDERDALLETGGGLVKALPLLGDTPFFVVNADTMWLDSVRPNLARLAEAFDESRMDGLLLLASSVGSVGYSGRGDFRLDPLGRLMRRPERDLAPFVYAGAAVISPALLEGAPEGAFSLNRLFDRAIEAERLHGLRLEGMWMHVGTPDAIAEAEDSIARSAA</sequence>
<name>A0A8J2VN21_9RHOB</name>
<evidence type="ECO:0000256" key="3">
    <source>
        <dbReference type="ARBA" id="ARBA00022842"/>
    </source>
</evidence>
<dbReference type="Pfam" id="PF12804">
    <property type="entry name" value="NTP_transf_3"/>
    <property type="match status" value="1"/>
</dbReference>
<evidence type="ECO:0000256" key="1">
    <source>
        <dbReference type="ARBA" id="ARBA00022679"/>
    </source>
</evidence>
<evidence type="ECO:0000313" key="6">
    <source>
        <dbReference type="Proteomes" id="UP000602745"/>
    </source>
</evidence>
<dbReference type="RefSeq" id="WP_188408344.1">
    <property type="nucleotide sequence ID" value="NZ_BMCP01000001.1"/>
</dbReference>
<dbReference type="Gene3D" id="3.90.550.10">
    <property type="entry name" value="Spore Coat Polysaccharide Biosynthesis Protein SpsA, Chain A"/>
    <property type="match status" value="1"/>
</dbReference>
<dbReference type="Proteomes" id="UP000602745">
    <property type="component" value="Unassembled WGS sequence"/>
</dbReference>
<keyword evidence="3" id="KW-0460">Magnesium</keyword>
<evidence type="ECO:0000259" key="4">
    <source>
        <dbReference type="Pfam" id="PF12804"/>
    </source>
</evidence>
<comment type="caution">
    <text evidence="5">The sequence shown here is derived from an EMBL/GenBank/DDBJ whole genome shotgun (WGS) entry which is preliminary data.</text>
</comment>
<evidence type="ECO:0000313" key="5">
    <source>
        <dbReference type="EMBL" id="GGE32702.1"/>
    </source>
</evidence>
<dbReference type="CDD" id="cd06422">
    <property type="entry name" value="NTP_transferase_like_1"/>
    <property type="match status" value="1"/>
</dbReference>
<organism evidence="5 6">
    <name type="scientific">Agaricicola taiwanensis</name>
    <dbReference type="NCBI Taxonomy" id="591372"/>
    <lineage>
        <taxon>Bacteria</taxon>
        <taxon>Pseudomonadati</taxon>
        <taxon>Pseudomonadota</taxon>
        <taxon>Alphaproteobacteria</taxon>
        <taxon>Rhodobacterales</taxon>
        <taxon>Paracoccaceae</taxon>
        <taxon>Agaricicola</taxon>
    </lineage>
</organism>
<dbReference type="InterPro" id="IPR050065">
    <property type="entry name" value="GlmU-like"/>
</dbReference>
<gene>
    <name evidence="5" type="primary">galF</name>
    <name evidence="5" type="ORF">GCM10007276_07480</name>
</gene>
<proteinExistence type="predicted"/>
<keyword evidence="1" id="KW-0808">Transferase</keyword>
<protein>
    <submittedName>
        <fullName evidence="5">Mannose-1-phosphate guanylyltransferase</fullName>
    </submittedName>
</protein>
<keyword evidence="2 5" id="KW-0548">Nucleotidyltransferase</keyword>
<reference evidence="5" key="2">
    <citation type="submission" date="2020-09" db="EMBL/GenBank/DDBJ databases">
        <authorList>
            <person name="Sun Q."/>
            <person name="Sedlacek I."/>
        </authorList>
    </citation>
    <scope>NUCLEOTIDE SEQUENCE</scope>
    <source>
        <strain evidence="5">CCM 7684</strain>
    </source>
</reference>
<dbReference type="PANTHER" id="PTHR43584:SF8">
    <property type="entry name" value="N-ACETYLMURAMATE ALPHA-1-PHOSPHATE URIDYLYLTRANSFERASE"/>
    <property type="match status" value="1"/>
</dbReference>